<dbReference type="EMBL" id="BK015452">
    <property type="protein sequence ID" value="DAE07566.1"/>
    <property type="molecule type" value="Genomic_DNA"/>
</dbReference>
<sequence length="198" mass="22581">MTVYTSEALKPEIEKLLEDREIPAYIDTSLEGEVQRVAEVIAEKYADKTVQEPLTMPYIAMMWLKALFVTNAADNYPQATHTAWVDFAALRWYGKVEQTPTVPRAWEYEFADYVATFFESGGRLSGSTWVVPTRLANEFLHLFVYGAKTLAEKDGIIYDDEYVWGYLVNNKLIPSIVLSLGAHNWFGAIHKYNGVNHD</sequence>
<accession>A0A8S5PKH3</accession>
<reference evidence="1" key="1">
    <citation type="journal article" date="2021" name="Proc. Natl. Acad. Sci. U.S.A.">
        <title>A Catalog of Tens of Thousands of Viruses from Human Metagenomes Reveals Hidden Associations with Chronic Diseases.</title>
        <authorList>
            <person name="Tisza M.J."/>
            <person name="Buck C.B."/>
        </authorList>
    </citation>
    <scope>NUCLEOTIDE SEQUENCE</scope>
    <source>
        <strain evidence="1">CtnCN2</strain>
    </source>
</reference>
<evidence type="ECO:0000313" key="1">
    <source>
        <dbReference type="EMBL" id="DAE07566.1"/>
    </source>
</evidence>
<proteinExistence type="predicted"/>
<protein>
    <submittedName>
        <fullName evidence="1">Uncharacterized protein</fullName>
    </submittedName>
</protein>
<organism evidence="1">
    <name type="scientific">Podoviridae sp. ctnCN2</name>
    <dbReference type="NCBI Taxonomy" id="2825274"/>
    <lineage>
        <taxon>Viruses</taxon>
        <taxon>Duplodnaviria</taxon>
        <taxon>Heunggongvirae</taxon>
        <taxon>Uroviricota</taxon>
        <taxon>Caudoviricetes</taxon>
    </lineage>
</organism>
<name>A0A8S5PKH3_9CAUD</name>